<evidence type="ECO:0000256" key="5">
    <source>
        <dbReference type="ARBA" id="ARBA00022685"/>
    </source>
</evidence>
<sequence>MDTHPPSPSKQDLGVHLQTQTRPNISNVLPQPPGSFGELVEATRRGACVCGRETDDQGDGFPSTARLAATFPSSSSFSSVHGRSPSFPDGTEPKKRATMMKTVAVLAVLLLVSAQAFAEEPGDADELNYWSDWSDGEQNKEELPLPFEHFLQRIARRPRPQQFYGLMGKRDVGYGSLSHKRRCFVGLMGKTDLSSGSSEWNTAQMYERRRK</sequence>
<feature type="compositionally biased region" description="Low complexity" evidence="10">
    <location>
        <begin position="74"/>
        <end position="86"/>
    </location>
</feature>
<reference evidence="12" key="1">
    <citation type="journal article" date="2023" name="DNA Res.">
        <title>Chromosome-level genome assembly of Phrynocephalus forsythii using third-generation DNA sequencing and Hi-C analysis.</title>
        <authorList>
            <person name="Qi Y."/>
            <person name="Zhao W."/>
            <person name="Zhao Y."/>
            <person name="Niu C."/>
            <person name="Cao S."/>
            <person name="Zhang Y."/>
        </authorList>
    </citation>
    <scope>NUCLEOTIDE SEQUENCE</scope>
    <source>
        <tissue evidence="12">Muscle</tissue>
    </source>
</reference>
<comment type="subcellular location">
    <subcellularLocation>
        <location evidence="2 9">Secreted</location>
    </subcellularLocation>
</comment>
<dbReference type="PANTHER" id="PTHR11250">
    <property type="entry name" value="TACHYKININ"/>
    <property type="match status" value="1"/>
</dbReference>
<dbReference type="Pfam" id="PF02202">
    <property type="entry name" value="Tachykinin"/>
    <property type="match status" value="1"/>
</dbReference>
<evidence type="ECO:0000256" key="10">
    <source>
        <dbReference type="SAM" id="MobiDB-lite"/>
    </source>
</evidence>
<evidence type="ECO:0000259" key="11">
    <source>
        <dbReference type="SMART" id="SM00203"/>
    </source>
</evidence>
<evidence type="ECO:0000256" key="1">
    <source>
        <dbReference type="ARBA" id="ARBA00003207"/>
    </source>
</evidence>
<proteinExistence type="inferred from homology"/>
<keyword evidence="5" id="KW-0165">Cleavage on pair of basic residues</keyword>
<gene>
    <name evidence="12" type="ORF">JRQ81_018629</name>
</gene>
<dbReference type="PANTHER" id="PTHR11250:SF0">
    <property type="entry name" value="TACHYKININ PRECURSOR 1"/>
    <property type="match status" value="1"/>
</dbReference>
<keyword evidence="4 9" id="KW-0964">Secreted</keyword>
<keyword evidence="8 9" id="KW-0527">Neuropeptide</keyword>
<comment type="caution">
    <text evidence="12">The sequence shown here is derived from an EMBL/GenBank/DDBJ whole genome shotgun (WGS) entry which is preliminary data.</text>
</comment>
<dbReference type="AlphaFoldDB" id="A0A9Q0XNW7"/>
<accession>A0A9Q0XNW7</accession>
<evidence type="ECO:0000256" key="7">
    <source>
        <dbReference type="ARBA" id="ARBA00022815"/>
    </source>
</evidence>
<feature type="domain" description="Tachykinin" evidence="11">
    <location>
        <begin position="178"/>
        <end position="188"/>
    </location>
</feature>
<comment type="similarity">
    <text evidence="3 9">Belongs to the tachykinin family.</text>
</comment>
<dbReference type="InterPro" id="IPR008216">
    <property type="entry name" value="Tachykinin_fam"/>
</dbReference>
<protein>
    <recommendedName>
        <fullName evidence="11">Tachykinin domain-containing protein</fullName>
    </recommendedName>
</protein>
<organism evidence="12 13">
    <name type="scientific">Phrynocephalus forsythii</name>
    <dbReference type="NCBI Taxonomy" id="171643"/>
    <lineage>
        <taxon>Eukaryota</taxon>
        <taxon>Metazoa</taxon>
        <taxon>Chordata</taxon>
        <taxon>Craniata</taxon>
        <taxon>Vertebrata</taxon>
        <taxon>Euteleostomi</taxon>
        <taxon>Lepidosauria</taxon>
        <taxon>Squamata</taxon>
        <taxon>Bifurcata</taxon>
        <taxon>Unidentata</taxon>
        <taxon>Episquamata</taxon>
        <taxon>Toxicofera</taxon>
        <taxon>Iguania</taxon>
        <taxon>Acrodonta</taxon>
        <taxon>Agamidae</taxon>
        <taxon>Agaminae</taxon>
        <taxon>Phrynocephalus</taxon>
    </lineage>
</organism>
<feature type="domain" description="Tachykinin" evidence="11">
    <location>
        <begin position="157"/>
        <end position="167"/>
    </location>
</feature>
<keyword evidence="7" id="KW-0027">Amidation</keyword>
<name>A0A9Q0XNW7_9SAUR</name>
<evidence type="ECO:0000256" key="4">
    <source>
        <dbReference type="ARBA" id="ARBA00022525"/>
    </source>
</evidence>
<dbReference type="GO" id="GO:0005576">
    <property type="term" value="C:extracellular region"/>
    <property type="evidence" value="ECO:0007669"/>
    <property type="project" value="UniProtKB-SubCell"/>
</dbReference>
<dbReference type="SMART" id="SM00203">
    <property type="entry name" value="TK"/>
    <property type="match status" value="2"/>
</dbReference>
<evidence type="ECO:0000256" key="8">
    <source>
        <dbReference type="ARBA" id="ARBA00023320"/>
    </source>
</evidence>
<keyword evidence="13" id="KW-1185">Reference proteome</keyword>
<evidence type="ECO:0000256" key="9">
    <source>
        <dbReference type="RuleBase" id="RU003786"/>
    </source>
</evidence>
<evidence type="ECO:0000256" key="6">
    <source>
        <dbReference type="ARBA" id="ARBA00022729"/>
    </source>
</evidence>
<dbReference type="InterPro" id="IPR008215">
    <property type="entry name" value="Tachykinin_dom"/>
</dbReference>
<comment type="function">
    <text evidence="1 9">Tachykinins are active peptides which excite neurons, evoke behavioral responses, are potent vasodilators and secretagogues, and contract (directly or indirectly) many smooth muscles.</text>
</comment>
<dbReference type="InterPro" id="IPR013055">
    <property type="entry name" value="Tachy_Neuro_lke_CS"/>
</dbReference>
<dbReference type="PRINTS" id="PR01829">
    <property type="entry name" value="PROTACHYKNIN"/>
</dbReference>
<evidence type="ECO:0000256" key="3">
    <source>
        <dbReference type="ARBA" id="ARBA00007518"/>
    </source>
</evidence>
<evidence type="ECO:0000313" key="12">
    <source>
        <dbReference type="EMBL" id="KAJ7322342.1"/>
    </source>
</evidence>
<feature type="region of interest" description="Disordered" evidence="10">
    <location>
        <begin position="74"/>
        <end position="93"/>
    </location>
</feature>
<dbReference type="Proteomes" id="UP001142489">
    <property type="component" value="Unassembled WGS sequence"/>
</dbReference>
<evidence type="ECO:0000256" key="2">
    <source>
        <dbReference type="ARBA" id="ARBA00004613"/>
    </source>
</evidence>
<dbReference type="EMBL" id="JAPFRF010000009">
    <property type="protein sequence ID" value="KAJ7322342.1"/>
    <property type="molecule type" value="Genomic_DNA"/>
</dbReference>
<dbReference type="OrthoDB" id="9936276at2759"/>
<dbReference type="PROSITE" id="PS00267">
    <property type="entry name" value="TACHYKININ"/>
    <property type="match status" value="2"/>
</dbReference>
<dbReference type="GO" id="GO:0007217">
    <property type="term" value="P:tachykinin receptor signaling pathway"/>
    <property type="evidence" value="ECO:0007669"/>
    <property type="project" value="InterPro"/>
</dbReference>
<evidence type="ECO:0000313" key="13">
    <source>
        <dbReference type="Proteomes" id="UP001142489"/>
    </source>
</evidence>
<dbReference type="GO" id="GO:0007218">
    <property type="term" value="P:neuropeptide signaling pathway"/>
    <property type="evidence" value="ECO:0007669"/>
    <property type="project" value="UniProtKB-KW"/>
</dbReference>
<keyword evidence="6" id="KW-0732">Signal</keyword>